<dbReference type="KEGG" id="fro:AALO17_22680"/>
<evidence type="ECO:0000313" key="2">
    <source>
        <dbReference type="Proteomes" id="UP000069771"/>
    </source>
</evidence>
<keyword evidence="2" id="KW-1185">Reference proteome</keyword>
<reference evidence="1 2" key="1">
    <citation type="journal article" date="2016" name="Gut Pathog.">
        <title>Whole genome sequencing of "Faecalibaculum rodentium" ALO17, isolated from C57BL/6J laboratory mouse feces.</title>
        <authorList>
            <person name="Lim S."/>
            <person name="Chang D.H."/>
            <person name="Ahn S."/>
            <person name="Kim B.C."/>
        </authorList>
    </citation>
    <scope>NUCLEOTIDE SEQUENCE [LARGE SCALE GENOMIC DNA]</scope>
    <source>
        <strain evidence="1 2">Alo17</strain>
    </source>
</reference>
<accession>A0A140DXM5</accession>
<sequence>MHCDDFRFFHSFSFLSMCRQLNRYRKDNGFFRQKNDKNVKSRQMIA</sequence>
<dbReference type="AlphaFoldDB" id="A0A140DXM5"/>
<protein>
    <submittedName>
        <fullName evidence="1">Uncharacterized protein</fullName>
    </submittedName>
</protein>
<dbReference type="EMBL" id="CP011391">
    <property type="protein sequence ID" value="AMK55402.1"/>
    <property type="molecule type" value="Genomic_DNA"/>
</dbReference>
<organism evidence="1 2">
    <name type="scientific">Faecalibaculum rodentium</name>
    <dbReference type="NCBI Taxonomy" id="1702221"/>
    <lineage>
        <taxon>Bacteria</taxon>
        <taxon>Bacillati</taxon>
        <taxon>Bacillota</taxon>
        <taxon>Erysipelotrichia</taxon>
        <taxon>Erysipelotrichales</taxon>
        <taxon>Erysipelotrichaceae</taxon>
        <taxon>Faecalibaculum</taxon>
    </lineage>
</organism>
<dbReference type="Proteomes" id="UP000069771">
    <property type="component" value="Chromosome"/>
</dbReference>
<gene>
    <name evidence="1" type="ORF">AALO17_22680</name>
</gene>
<evidence type="ECO:0000313" key="1">
    <source>
        <dbReference type="EMBL" id="AMK55402.1"/>
    </source>
</evidence>
<name>A0A140DXM5_9FIRM</name>
<proteinExistence type="predicted"/>